<dbReference type="RefSeq" id="WP_220103333.1">
    <property type="nucleotide sequence ID" value="NZ_JAHZSS010000005.1"/>
</dbReference>
<sequence>MTITNKPIGGIPIADDAVSHIFQLLRPDEIEASKTIASHIRLVNQSSCYTALLLEYSLGVRPAQLPRWKLSEGDRVAKV</sequence>
<gene>
    <name evidence="1" type="ORF">K0504_06315</name>
</gene>
<evidence type="ECO:0000313" key="1">
    <source>
        <dbReference type="EMBL" id="MBW8190647.1"/>
    </source>
</evidence>
<reference evidence="1" key="1">
    <citation type="submission" date="2021-07" db="EMBL/GenBank/DDBJ databases">
        <title>Neiella marina sp. nov., isolated from the intestinal content of sea cucumber Apostichopus japonicus.</title>
        <authorList>
            <person name="Bai X."/>
        </authorList>
    </citation>
    <scope>NUCLEOTIDE SEQUENCE</scope>
    <source>
        <strain evidence="1">126</strain>
    </source>
</reference>
<comment type="caution">
    <text evidence="1">The sequence shown here is derived from an EMBL/GenBank/DDBJ whole genome shotgun (WGS) entry which is preliminary data.</text>
</comment>
<keyword evidence="2" id="KW-1185">Reference proteome</keyword>
<evidence type="ECO:0000313" key="2">
    <source>
        <dbReference type="Proteomes" id="UP001166251"/>
    </source>
</evidence>
<dbReference type="Proteomes" id="UP001166251">
    <property type="component" value="Unassembled WGS sequence"/>
</dbReference>
<name>A0ABS7EE94_9GAMM</name>
<proteinExistence type="predicted"/>
<protein>
    <submittedName>
        <fullName evidence="1">Uncharacterized protein</fullName>
    </submittedName>
</protein>
<organism evidence="1 2">
    <name type="scientific">Neiella holothuriorum</name>
    <dbReference type="NCBI Taxonomy" id="2870530"/>
    <lineage>
        <taxon>Bacteria</taxon>
        <taxon>Pseudomonadati</taxon>
        <taxon>Pseudomonadota</taxon>
        <taxon>Gammaproteobacteria</taxon>
        <taxon>Alteromonadales</taxon>
        <taxon>Echinimonadaceae</taxon>
        <taxon>Neiella</taxon>
    </lineage>
</organism>
<accession>A0ABS7EE94</accession>
<dbReference type="EMBL" id="JAHZSS010000005">
    <property type="protein sequence ID" value="MBW8190647.1"/>
    <property type="molecule type" value="Genomic_DNA"/>
</dbReference>